<name>A0A399SCS2_9BACT</name>
<evidence type="ECO:0000313" key="3">
    <source>
        <dbReference type="Proteomes" id="UP000266005"/>
    </source>
</evidence>
<feature type="compositionally biased region" description="Basic and acidic residues" evidence="1">
    <location>
        <begin position="1"/>
        <end position="21"/>
    </location>
</feature>
<feature type="compositionally biased region" description="Polar residues" evidence="1">
    <location>
        <begin position="29"/>
        <end position="42"/>
    </location>
</feature>
<feature type="region of interest" description="Disordered" evidence="1">
    <location>
        <begin position="1"/>
        <end position="43"/>
    </location>
</feature>
<feature type="compositionally biased region" description="Basic and acidic residues" evidence="1">
    <location>
        <begin position="132"/>
        <end position="154"/>
    </location>
</feature>
<gene>
    <name evidence="2" type="ORF">D1627_07660</name>
</gene>
<accession>A0A399SCS2</accession>
<sequence>MNNESRDNYRDNNNYRDDRSARWLHGHHQGQSSDRGNYTVDSHFNRGYGNNAYSQYADSRSFNSNADQSQMSGQGRFQPGGAQYIGPDYTQDNRSGNPYGMSYFPEDDHNSGRHYEAKADYTDRDYEAFRQREQSGRTGMADERFGHDVNRREPQGNWTRGGRGDYESYRRYEEGNPNYDNNYRGGFSGRNYAPGQPHYGEGQHYSQMDRWQGQNDENYDQYLRNRDRR</sequence>
<organism evidence="2 3">
    <name type="scientific">Pontibacter oryzae</name>
    <dbReference type="NCBI Taxonomy" id="2304593"/>
    <lineage>
        <taxon>Bacteria</taxon>
        <taxon>Pseudomonadati</taxon>
        <taxon>Bacteroidota</taxon>
        <taxon>Cytophagia</taxon>
        <taxon>Cytophagales</taxon>
        <taxon>Hymenobacteraceae</taxon>
        <taxon>Pontibacter</taxon>
    </lineage>
</organism>
<comment type="caution">
    <text evidence="2">The sequence shown here is derived from an EMBL/GenBank/DDBJ whole genome shotgun (WGS) entry which is preliminary data.</text>
</comment>
<evidence type="ECO:0000313" key="2">
    <source>
        <dbReference type="EMBL" id="RIJ41876.1"/>
    </source>
</evidence>
<dbReference type="RefSeq" id="WP_119431621.1">
    <property type="nucleotide sequence ID" value="NZ_QWGE01000002.1"/>
</dbReference>
<keyword evidence="3" id="KW-1185">Reference proteome</keyword>
<dbReference type="AlphaFoldDB" id="A0A399SCS2"/>
<reference evidence="3" key="1">
    <citation type="submission" date="2018-08" db="EMBL/GenBank/DDBJ databases">
        <title>Mucilaginibacter sp. MYSH2.</title>
        <authorList>
            <person name="Seo T."/>
        </authorList>
    </citation>
    <scope>NUCLEOTIDE SEQUENCE [LARGE SCALE GENOMIC DNA]</scope>
    <source>
        <strain evidence="3">KIRAN</strain>
    </source>
</reference>
<dbReference type="EMBL" id="QWGE01000002">
    <property type="protein sequence ID" value="RIJ41876.1"/>
    <property type="molecule type" value="Genomic_DNA"/>
</dbReference>
<protein>
    <submittedName>
        <fullName evidence="2">Uncharacterized protein</fullName>
    </submittedName>
</protein>
<feature type="compositionally biased region" description="Polar residues" evidence="1">
    <location>
        <begin position="62"/>
        <end position="75"/>
    </location>
</feature>
<feature type="region of interest" description="Disordered" evidence="1">
    <location>
        <begin position="132"/>
        <end position="229"/>
    </location>
</feature>
<dbReference type="Proteomes" id="UP000266005">
    <property type="component" value="Unassembled WGS sequence"/>
</dbReference>
<dbReference type="OrthoDB" id="850414at2"/>
<feature type="compositionally biased region" description="Basic and acidic residues" evidence="1">
    <location>
        <begin position="162"/>
        <end position="174"/>
    </location>
</feature>
<feature type="region of interest" description="Disordered" evidence="1">
    <location>
        <begin position="62"/>
        <end position="110"/>
    </location>
</feature>
<proteinExistence type="predicted"/>
<evidence type="ECO:0000256" key="1">
    <source>
        <dbReference type="SAM" id="MobiDB-lite"/>
    </source>
</evidence>